<feature type="region of interest" description="Disordered" evidence="1">
    <location>
        <begin position="828"/>
        <end position="868"/>
    </location>
</feature>
<dbReference type="InterPro" id="IPR029058">
    <property type="entry name" value="AB_hydrolase_fold"/>
</dbReference>
<dbReference type="Proteomes" id="UP000224634">
    <property type="component" value="Unassembled WGS sequence"/>
</dbReference>
<feature type="compositionally biased region" description="Polar residues" evidence="1">
    <location>
        <begin position="1210"/>
        <end position="1229"/>
    </location>
</feature>
<dbReference type="EMBL" id="PDNA01000075">
    <property type="protein sequence ID" value="PGH16231.1"/>
    <property type="molecule type" value="Genomic_DNA"/>
</dbReference>
<organism evidence="2 3">
    <name type="scientific">Polytolypa hystricis (strain UAMH7299)</name>
    <dbReference type="NCBI Taxonomy" id="1447883"/>
    <lineage>
        <taxon>Eukaryota</taxon>
        <taxon>Fungi</taxon>
        <taxon>Dikarya</taxon>
        <taxon>Ascomycota</taxon>
        <taxon>Pezizomycotina</taxon>
        <taxon>Eurotiomycetes</taxon>
        <taxon>Eurotiomycetidae</taxon>
        <taxon>Onygenales</taxon>
        <taxon>Onygenales incertae sedis</taxon>
        <taxon>Polytolypa</taxon>
    </lineage>
</organism>
<keyword evidence="3" id="KW-1185">Reference proteome</keyword>
<feature type="compositionally biased region" description="Polar residues" evidence="1">
    <location>
        <begin position="830"/>
        <end position="847"/>
    </location>
</feature>
<feature type="compositionally biased region" description="Polar residues" evidence="1">
    <location>
        <begin position="1397"/>
        <end position="1406"/>
    </location>
</feature>
<accession>A0A2B7Y5E9</accession>
<feature type="compositionally biased region" description="Low complexity" evidence="1">
    <location>
        <begin position="848"/>
        <end position="863"/>
    </location>
</feature>
<dbReference type="OrthoDB" id="5086500at2759"/>
<reference evidence="2 3" key="1">
    <citation type="submission" date="2017-10" db="EMBL/GenBank/DDBJ databases">
        <title>Comparative genomics in systemic dimorphic fungi from Ajellomycetaceae.</title>
        <authorList>
            <person name="Munoz J.F."/>
            <person name="Mcewen J.G."/>
            <person name="Clay O.K."/>
            <person name="Cuomo C.A."/>
        </authorList>
    </citation>
    <scope>NUCLEOTIDE SEQUENCE [LARGE SCALE GENOMIC DNA]</scope>
    <source>
        <strain evidence="2 3">UAMH7299</strain>
    </source>
</reference>
<name>A0A2B7Y5E9_POLH7</name>
<feature type="compositionally biased region" description="Basic and acidic residues" evidence="1">
    <location>
        <begin position="907"/>
        <end position="916"/>
    </location>
</feature>
<feature type="region of interest" description="Disordered" evidence="1">
    <location>
        <begin position="1283"/>
        <end position="1313"/>
    </location>
</feature>
<proteinExistence type="predicted"/>
<feature type="compositionally biased region" description="Polar residues" evidence="1">
    <location>
        <begin position="1177"/>
        <end position="1188"/>
    </location>
</feature>
<dbReference type="SUPFAM" id="SSF52540">
    <property type="entry name" value="P-loop containing nucleoside triphosphate hydrolases"/>
    <property type="match status" value="1"/>
</dbReference>
<feature type="compositionally biased region" description="Polar residues" evidence="1">
    <location>
        <begin position="684"/>
        <end position="697"/>
    </location>
</feature>
<evidence type="ECO:0000313" key="3">
    <source>
        <dbReference type="Proteomes" id="UP000224634"/>
    </source>
</evidence>
<gene>
    <name evidence="2" type="ORF">AJ80_05254</name>
</gene>
<feature type="region of interest" description="Disordered" evidence="1">
    <location>
        <begin position="683"/>
        <end position="712"/>
    </location>
</feature>
<feature type="compositionally biased region" description="Polar residues" evidence="1">
    <location>
        <begin position="1088"/>
        <end position="1111"/>
    </location>
</feature>
<dbReference type="Gene3D" id="3.40.50.300">
    <property type="entry name" value="P-loop containing nucleotide triphosphate hydrolases"/>
    <property type="match status" value="1"/>
</dbReference>
<comment type="caution">
    <text evidence="2">The sequence shown here is derived from an EMBL/GenBank/DDBJ whole genome shotgun (WGS) entry which is preliminary data.</text>
</comment>
<dbReference type="GO" id="GO:0043531">
    <property type="term" value="F:ADP binding"/>
    <property type="evidence" value="ECO:0007669"/>
    <property type="project" value="InterPro"/>
</dbReference>
<feature type="compositionally biased region" description="Polar residues" evidence="1">
    <location>
        <begin position="917"/>
        <end position="932"/>
    </location>
</feature>
<dbReference type="SUPFAM" id="SSF53474">
    <property type="entry name" value="alpha/beta-Hydrolases"/>
    <property type="match status" value="1"/>
</dbReference>
<feature type="region of interest" description="Disordered" evidence="1">
    <location>
        <begin position="1383"/>
        <end position="1415"/>
    </location>
</feature>
<feature type="region of interest" description="Disordered" evidence="1">
    <location>
        <begin position="1029"/>
        <end position="1269"/>
    </location>
</feature>
<dbReference type="PANTHER" id="PTHR48187:SF2">
    <property type="entry name" value="LD21810P"/>
    <property type="match status" value="1"/>
</dbReference>
<evidence type="ECO:0000256" key="1">
    <source>
        <dbReference type="SAM" id="MobiDB-lite"/>
    </source>
</evidence>
<dbReference type="InterPro" id="IPR027417">
    <property type="entry name" value="P-loop_NTPase"/>
</dbReference>
<dbReference type="Gene3D" id="3.40.50.1820">
    <property type="entry name" value="alpha/beta hydrolase"/>
    <property type="match status" value="1"/>
</dbReference>
<dbReference type="PANTHER" id="PTHR48187">
    <property type="entry name" value="LD21810P"/>
    <property type="match status" value="1"/>
</dbReference>
<protein>
    <submittedName>
        <fullName evidence="2">Uncharacterized protein</fullName>
    </submittedName>
</protein>
<feature type="region of interest" description="Disordered" evidence="1">
    <location>
        <begin position="907"/>
        <end position="944"/>
    </location>
</feature>
<feature type="region of interest" description="Disordered" evidence="1">
    <location>
        <begin position="305"/>
        <end position="344"/>
    </location>
</feature>
<sequence>MGTTTTPKDGVLDQGLSEVYRSPGDPEVDIVFVHGLNGHPRRTWTTITKKPNDEVFWPKDLLPHALKDNNVRILTYGYDAAVATFAGAVSRDQVHNHAHSLAALLFANRNLNNALERPIIFICHSLGGLIVKRTLIHCHIAGNDKAVNHLLSIFFSTYGILFMGTPHNGSDLAGFGSFVQQVSSNVLPKMFFDSSPNLIQALKRNNPTLQNINDQFGYMRRRFRIYFFYEAKPMDLKTTKKFIVDESSAAPILDGVERMGINADHGAMARFENENSPGYEAVADAIIRYSMDAPKVIAGRWQKGGEIQDGTSTPQLPPNPSSESVVPTHPTVPPSPEPPSPREKGDVILIAPPGFHPNSAFFGMEKELEQLRTRLFNAKRRVVGTVAVLVYGGVGAGKSHLTRQYVFTNRSSYSGGIFWVDGRSSESRYKCFWEIAETVSLIEGTEHQDPNWRDVDKFVEKVRRWFESREDWLLVFDGITFDSDKDINEFRNMLPFSKNSNIIYTSVDRTLSKKQRLFEPYGLQVKPLSIVDARKLLYKDIGIKQPTPEQEKKATELVEYYECLPLAIHAIGHRLQATGKSIEKYNLDSHLTDQRLAEPYQGIMRDLQHYQHIEALNLINILSFFGHHVPVGLIQLGLKALRAFRLEVRTPDRGGASQRHIDNTFEVLIKYGLVERSWDPYPLQEQSPTSNASSKPRASQRPPMERGDSHWSQDTFSTMNQSSIDVVKVHTVVQGFCRDELRFQGMDHFYSWLIVATNVFCLSYSNALLRVKATSGPGLVKDYREYLTHAKRLMIFFPTRPSKLTAELGLVQQKLRGLIEDIEREIENCSPESSQESFRNQKSIFDRSSSSSSVPNTPTSGSSKFDWEDEMANDRTESPVGYTFPHEPPFVPIAPHLLLPPQAEVDHGYDSDRETETVTSRLSSAPSQTTEVPISMPDPQDEEGWEVVVSDRKPQKPKTSKRYTMFSNPLRRRPGRRNLGDYRPMNSPLVSVSGVHAEGYSRHPRDVLQEMPVSAGSNAVASLTSMHRSTAPLSRGGGGIRPKTRTPPQKENRPTYATVAAGKLNPESPRSLGPRTSSSALDTDSDTGGLQRSGNLRDSLTRSVHSDNGSIMRSKLPVASGRVATPPSRFLSRHPSRSSDTSSGSFPVLQDSHISSPPPLPYEQDIQISRLPRPTKGPNTMSPDQNPQGHGLGISSGFRRDPAPGYLPTGYSSQPMSRDTSMQSQQSLRTEPVRLPPKYSPSPDSSVGRRRRISPALNSSSGGSNSPFVDTRTAEQLMFGVPESAIDSAPATPVSMEAPDMSRTSSGPGMMVSPGRGLSRSLVEFSHTPSTQHLQFGQHDPFSIDDARRRVVQTPYPTENLMPTASNADQLQSMIDTPSVVVDDHGLPRRSTLRARSGSSPAQSSMGGIDYRLRR</sequence>
<evidence type="ECO:0000313" key="2">
    <source>
        <dbReference type="EMBL" id="PGH16231.1"/>
    </source>
</evidence>
<feature type="compositionally biased region" description="Pro residues" evidence="1">
    <location>
        <begin position="330"/>
        <end position="339"/>
    </location>
</feature>
<feature type="compositionally biased region" description="Polar residues" evidence="1">
    <location>
        <begin position="1256"/>
        <end position="1268"/>
    </location>
</feature>